<keyword evidence="10" id="KW-1185">Reference proteome</keyword>
<evidence type="ECO:0000313" key="10">
    <source>
        <dbReference type="Proteomes" id="UP000005239"/>
    </source>
</evidence>
<protein>
    <submittedName>
        <fullName evidence="9">Helicase</fullName>
    </submittedName>
</protein>
<evidence type="ECO:0000256" key="7">
    <source>
        <dbReference type="ARBA" id="ARBA00023242"/>
    </source>
</evidence>
<dbReference type="AlphaFoldDB" id="A0A2A6C6K0"/>
<dbReference type="Pfam" id="PF00271">
    <property type="entry name" value="Helicase_C"/>
    <property type="match status" value="1"/>
</dbReference>
<feature type="region of interest" description="Disordered" evidence="8">
    <location>
        <begin position="708"/>
        <end position="746"/>
    </location>
</feature>
<dbReference type="CDD" id="cd18793">
    <property type="entry name" value="SF2_C_SNF"/>
    <property type="match status" value="1"/>
</dbReference>
<feature type="region of interest" description="Disordered" evidence="8">
    <location>
        <begin position="23"/>
        <end position="76"/>
    </location>
</feature>
<dbReference type="GO" id="GO:0003677">
    <property type="term" value="F:DNA binding"/>
    <property type="evidence" value="ECO:0000318"/>
    <property type="project" value="GO_Central"/>
</dbReference>
<dbReference type="SMART" id="SM00487">
    <property type="entry name" value="DEXDc"/>
    <property type="match status" value="1"/>
</dbReference>
<dbReference type="Gene3D" id="3.40.50.10810">
    <property type="entry name" value="Tandem AAA-ATPase domain"/>
    <property type="match status" value="1"/>
</dbReference>
<dbReference type="CDD" id="cd17996">
    <property type="entry name" value="DEXHc_SMARCA2_SMARCA4"/>
    <property type="match status" value="1"/>
</dbReference>
<evidence type="ECO:0000256" key="5">
    <source>
        <dbReference type="ARBA" id="ARBA00023159"/>
    </source>
</evidence>
<organism evidence="9 10">
    <name type="scientific">Pristionchus pacificus</name>
    <name type="common">Parasitic nematode worm</name>
    <dbReference type="NCBI Taxonomy" id="54126"/>
    <lineage>
        <taxon>Eukaryota</taxon>
        <taxon>Metazoa</taxon>
        <taxon>Ecdysozoa</taxon>
        <taxon>Nematoda</taxon>
        <taxon>Chromadorea</taxon>
        <taxon>Rhabditida</taxon>
        <taxon>Rhabditina</taxon>
        <taxon>Diplogasteromorpha</taxon>
        <taxon>Diplogasteroidea</taxon>
        <taxon>Neodiplogasteridae</taxon>
        <taxon>Pristionchus</taxon>
    </lineage>
</organism>
<feature type="region of interest" description="Disordered" evidence="8">
    <location>
        <begin position="633"/>
        <end position="658"/>
    </location>
</feature>
<dbReference type="InterPro" id="IPR014001">
    <property type="entry name" value="Helicase_ATP-bd"/>
</dbReference>
<feature type="compositionally biased region" description="Basic and acidic residues" evidence="8">
    <location>
        <begin position="729"/>
        <end position="740"/>
    </location>
</feature>
<dbReference type="PROSITE" id="PS51192">
    <property type="entry name" value="HELICASE_ATP_BIND_1"/>
    <property type="match status" value="1"/>
</dbReference>
<dbReference type="GO" id="GO:0042393">
    <property type="term" value="F:histone binding"/>
    <property type="evidence" value="ECO:0007669"/>
    <property type="project" value="InterPro"/>
</dbReference>
<dbReference type="SUPFAM" id="SSF52540">
    <property type="entry name" value="P-loop containing nucleoside triphosphate hydrolases"/>
    <property type="match status" value="2"/>
</dbReference>
<dbReference type="FunFam" id="3.40.50.10810:FF:000008">
    <property type="entry name" value="Chromatin structure-remodeling complex subunit snf21"/>
    <property type="match status" value="1"/>
</dbReference>
<keyword evidence="6" id="KW-0804">Transcription</keyword>
<keyword evidence="7" id="KW-0539">Nucleus</keyword>
<dbReference type="InterPro" id="IPR038718">
    <property type="entry name" value="SNF2-like_sf"/>
</dbReference>
<dbReference type="EnsemblMetazoa" id="PPA26553.1">
    <property type="protein sequence ID" value="PPA26553.1"/>
    <property type="gene ID" value="WBGene00116107"/>
</dbReference>
<dbReference type="GO" id="GO:0016787">
    <property type="term" value="F:hydrolase activity"/>
    <property type="evidence" value="ECO:0007669"/>
    <property type="project" value="UniProtKB-KW"/>
</dbReference>
<name>A0A2A6C6K0_PRIPA</name>
<evidence type="ECO:0000256" key="2">
    <source>
        <dbReference type="ARBA" id="ARBA00022801"/>
    </source>
</evidence>
<keyword evidence="5" id="KW-0010">Activator</keyword>
<sequence length="746" mass="86192">MRYFQDKRLVHLLEKTDEFIGSLTGLVKAHQATEEKKKKEEEEREKPPKEEGEEDDEDEDGEHSKNGLAKEEEEVNDADYYSTAHRIMEKIDEQHKSIGGGDPDLQLKPYQIRGLEWMVSLYNNNLNGILADEMGLGKTIQTIALVTYLMEVKQNMGPYLIIVPLSTISNWQSEFDKWAPHVTFITYKGNKDQRKRLDDKVKRGKYNVLLTTYEYIIKEKAVLGKTNWKYMIIDEGHRLKNDKSQLTTMLNQYFKAQHRLLLTGTPLQNKLTELWALLNFLLPSIFKSCGTFDEWFNAPFETTGEKAELTQEETMLIIRRLHKVLRPFLLRRLKKEVAAELPDKTEHVIKCEMSALQRVLYKHMQRGVLIDGKAKQGSTALNNTMMHLRKLCNHPFLFQSVEESCRVAWNLSDYVGDEIYRVAGKFELLDKILPKLQATGHRTLIFCQMTECMQILADYFEYRSWKYLRLDGSTGHDDRKELLAIFNAPNSEYSLFMLSTKAGGLGLNLQTADTVIIFDSDWNPAQDMQAQDRAHRIGQTKEVRVLRLITANSVEEKILTAARHKMNLDGKVIQSGKFNQMSTEAERRRLLEEIISAEVDKTNEADVPGDEAVNMLLARSEDEFNIFQKLDEERKAEEAEKDNPMPRLVEESEIPEDITKASETAQKRVTDMENGTVHKPDVEIKRKRKAVDYSIGLESDDVWLEKEGLVLDDDDDENGRTPPRKKKSTSKEKERSRVIIEDDDDE</sequence>
<feature type="compositionally biased region" description="Basic and acidic residues" evidence="8">
    <location>
        <begin position="633"/>
        <end position="650"/>
    </location>
</feature>
<evidence type="ECO:0000256" key="3">
    <source>
        <dbReference type="ARBA" id="ARBA00023015"/>
    </source>
</evidence>
<accession>A0A2A6C6K0</accession>
<dbReference type="Pfam" id="PF14619">
    <property type="entry name" value="SnAC"/>
    <property type="match status" value="1"/>
</dbReference>
<dbReference type="InterPro" id="IPR027417">
    <property type="entry name" value="P-loop_NTPase"/>
</dbReference>
<comment type="subcellular location">
    <subcellularLocation>
        <location evidence="1">Nucleus</location>
    </subcellularLocation>
</comment>
<dbReference type="GO" id="GO:0005634">
    <property type="term" value="C:nucleus"/>
    <property type="evidence" value="ECO:0000318"/>
    <property type="project" value="GO_Central"/>
</dbReference>
<proteinExistence type="predicted"/>
<dbReference type="OrthoDB" id="6017at2759"/>
<dbReference type="Proteomes" id="UP000005239">
    <property type="component" value="Unassembled WGS sequence"/>
</dbReference>
<evidence type="ECO:0000256" key="8">
    <source>
        <dbReference type="SAM" id="MobiDB-lite"/>
    </source>
</evidence>
<dbReference type="PANTHER" id="PTHR10799">
    <property type="entry name" value="SNF2/RAD54 HELICASE FAMILY"/>
    <property type="match status" value="1"/>
</dbReference>
<dbReference type="SMART" id="SM01314">
    <property type="entry name" value="SnAC"/>
    <property type="match status" value="1"/>
</dbReference>
<dbReference type="GO" id="GO:0005524">
    <property type="term" value="F:ATP binding"/>
    <property type="evidence" value="ECO:0007669"/>
    <property type="project" value="InterPro"/>
</dbReference>
<keyword evidence="2" id="KW-0378">Hydrolase</keyword>
<dbReference type="PROSITE" id="PS51194">
    <property type="entry name" value="HELICASE_CTER"/>
    <property type="match status" value="1"/>
</dbReference>
<dbReference type="FunFam" id="3.40.50.300:FF:003020">
    <property type="entry name" value="SNF2-related domain-containing protein"/>
    <property type="match status" value="1"/>
</dbReference>
<evidence type="ECO:0000256" key="1">
    <source>
        <dbReference type="ARBA" id="ARBA00004123"/>
    </source>
</evidence>
<keyword evidence="3" id="KW-0805">Transcription regulation</keyword>
<dbReference type="SMART" id="SM00490">
    <property type="entry name" value="HELICc"/>
    <property type="match status" value="1"/>
</dbReference>
<evidence type="ECO:0000256" key="4">
    <source>
        <dbReference type="ARBA" id="ARBA00023117"/>
    </source>
</evidence>
<keyword evidence="4" id="KW-0103">Bromodomain</keyword>
<evidence type="ECO:0000313" key="9">
    <source>
        <dbReference type="EnsemblMetazoa" id="PPA26553.1"/>
    </source>
</evidence>
<reference evidence="10" key="1">
    <citation type="journal article" date="2008" name="Nat. Genet.">
        <title>The Pristionchus pacificus genome provides a unique perspective on nematode lifestyle and parasitism.</title>
        <authorList>
            <person name="Dieterich C."/>
            <person name="Clifton S.W."/>
            <person name="Schuster L.N."/>
            <person name="Chinwalla A."/>
            <person name="Delehaunty K."/>
            <person name="Dinkelacker I."/>
            <person name="Fulton L."/>
            <person name="Fulton R."/>
            <person name="Godfrey J."/>
            <person name="Minx P."/>
            <person name="Mitreva M."/>
            <person name="Roeseler W."/>
            <person name="Tian H."/>
            <person name="Witte H."/>
            <person name="Yang S.P."/>
            <person name="Wilson R.K."/>
            <person name="Sommer R.J."/>
        </authorList>
    </citation>
    <scope>NUCLEOTIDE SEQUENCE [LARGE SCALE GENOMIC DNA]</scope>
    <source>
        <strain evidence="10">PS312</strain>
    </source>
</reference>
<dbReference type="Pfam" id="PF00176">
    <property type="entry name" value="SNF2-rel_dom"/>
    <property type="match status" value="1"/>
</dbReference>
<dbReference type="Gene3D" id="3.40.50.300">
    <property type="entry name" value="P-loop containing nucleotide triphosphate hydrolases"/>
    <property type="match status" value="1"/>
</dbReference>
<dbReference type="InterPro" id="IPR029295">
    <property type="entry name" value="SnAC"/>
</dbReference>
<dbReference type="GO" id="GO:0045944">
    <property type="term" value="P:positive regulation of transcription by RNA polymerase II"/>
    <property type="evidence" value="ECO:0000318"/>
    <property type="project" value="GO_Central"/>
</dbReference>
<dbReference type="InterPro" id="IPR001650">
    <property type="entry name" value="Helicase_C-like"/>
</dbReference>
<feature type="compositionally biased region" description="Basic and acidic residues" evidence="8">
    <location>
        <begin position="31"/>
        <end position="50"/>
    </location>
</feature>
<evidence type="ECO:0000256" key="6">
    <source>
        <dbReference type="ARBA" id="ARBA00023163"/>
    </source>
</evidence>
<reference evidence="9" key="2">
    <citation type="submission" date="2022-06" db="UniProtKB">
        <authorList>
            <consortium name="EnsemblMetazoa"/>
        </authorList>
    </citation>
    <scope>IDENTIFICATION</scope>
    <source>
        <strain evidence="9">PS312</strain>
    </source>
</reference>
<gene>
    <name evidence="9" type="primary">WBGene00116107</name>
</gene>
<dbReference type="GO" id="GO:0003682">
    <property type="term" value="F:chromatin binding"/>
    <property type="evidence" value="ECO:0000318"/>
    <property type="project" value="GO_Central"/>
</dbReference>
<feature type="compositionally biased region" description="Acidic residues" evidence="8">
    <location>
        <begin position="51"/>
        <end position="61"/>
    </location>
</feature>
<dbReference type="GO" id="GO:0140750">
    <property type="term" value="F:nucleosome array spacer activity"/>
    <property type="evidence" value="ECO:0000318"/>
    <property type="project" value="GO_Central"/>
</dbReference>
<accession>A0A8R1YGQ3</accession>
<dbReference type="GO" id="GO:0000785">
    <property type="term" value="C:chromatin"/>
    <property type="evidence" value="ECO:0000318"/>
    <property type="project" value="GO_Central"/>
</dbReference>
<dbReference type="GO" id="GO:0031507">
    <property type="term" value="P:heterochromatin formation"/>
    <property type="evidence" value="ECO:0000318"/>
    <property type="project" value="GO_Central"/>
</dbReference>
<dbReference type="InterPro" id="IPR000330">
    <property type="entry name" value="SNF2_N"/>
</dbReference>
<dbReference type="InterPro" id="IPR049730">
    <property type="entry name" value="SNF2/RAD54-like_C"/>
</dbReference>